<evidence type="ECO:0000313" key="2">
    <source>
        <dbReference type="EMBL" id="RCV46349.1"/>
    </source>
</evidence>
<accession>A0A368SVB8</accession>
<feature type="region of interest" description="Disordered" evidence="1">
    <location>
        <begin position="92"/>
        <end position="113"/>
    </location>
</feature>
<dbReference type="EMBL" id="CM003536">
    <property type="protein sequence ID" value="RCV46349.1"/>
    <property type="molecule type" value="Genomic_DNA"/>
</dbReference>
<reference evidence="2" key="1">
    <citation type="journal article" date="2012" name="Nat. Biotechnol.">
        <title>Reference genome sequence of the model plant Setaria.</title>
        <authorList>
            <person name="Bennetzen J.L."/>
            <person name="Schmutz J."/>
            <person name="Wang H."/>
            <person name="Percifield R."/>
            <person name="Hawkins J."/>
            <person name="Pontaroli A.C."/>
            <person name="Estep M."/>
            <person name="Feng L."/>
            <person name="Vaughn J.N."/>
            <person name="Grimwood J."/>
            <person name="Jenkins J."/>
            <person name="Barry K."/>
            <person name="Lindquist E."/>
            <person name="Hellsten U."/>
            <person name="Deshpande S."/>
            <person name="Wang X."/>
            <person name="Wu X."/>
            <person name="Mitros T."/>
            <person name="Triplett J."/>
            <person name="Yang X."/>
            <person name="Ye C.Y."/>
            <person name="Mauro-Herrera M."/>
            <person name="Wang L."/>
            <person name="Li P."/>
            <person name="Sharma M."/>
            <person name="Sharma R."/>
            <person name="Ronald P.C."/>
            <person name="Panaud O."/>
            <person name="Kellogg E.A."/>
            <person name="Brutnell T.P."/>
            <person name="Doust A.N."/>
            <person name="Tuskan G.A."/>
            <person name="Rokhsar D."/>
            <person name="Devos K.M."/>
        </authorList>
    </citation>
    <scope>NUCLEOTIDE SEQUENCE [LARGE SCALE GENOMIC DNA]</scope>
    <source>
        <strain evidence="2">Yugu1</strain>
    </source>
</reference>
<sequence length="113" mass="12447">RAVVPSRVPQVREELIVVVVESLLASTTVCHGDDARASALPDNDGALLPCALSSARRQSTDCSWPRQASSVHAHADFVWRLEEPGAIPFRAWQIDPGEDPVRRQPAGENDRRR</sequence>
<protein>
    <submittedName>
        <fullName evidence="2">Uncharacterized protein</fullName>
    </submittedName>
</protein>
<reference evidence="2" key="2">
    <citation type="submission" date="2015-07" db="EMBL/GenBank/DDBJ databases">
        <authorList>
            <person name="Noorani M."/>
        </authorList>
    </citation>
    <scope>NUCLEOTIDE SEQUENCE</scope>
    <source>
        <strain evidence="2">Yugu1</strain>
    </source>
</reference>
<proteinExistence type="predicted"/>
<gene>
    <name evidence="2" type="ORF">SETIT_9G524400v2</name>
</gene>
<feature type="non-terminal residue" evidence="2">
    <location>
        <position position="1"/>
    </location>
</feature>
<name>A0A368SVB8_SETIT</name>
<dbReference type="AlphaFoldDB" id="A0A368SVB8"/>
<organism evidence="2">
    <name type="scientific">Setaria italica</name>
    <name type="common">Foxtail millet</name>
    <name type="synonym">Panicum italicum</name>
    <dbReference type="NCBI Taxonomy" id="4555"/>
    <lineage>
        <taxon>Eukaryota</taxon>
        <taxon>Viridiplantae</taxon>
        <taxon>Streptophyta</taxon>
        <taxon>Embryophyta</taxon>
        <taxon>Tracheophyta</taxon>
        <taxon>Spermatophyta</taxon>
        <taxon>Magnoliopsida</taxon>
        <taxon>Liliopsida</taxon>
        <taxon>Poales</taxon>
        <taxon>Poaceae</taxon>
        <taxon>PACMAD clade</taxon>
        <taxon>Panicoideae</taxon>
        <taxon>Panicodae</taxon>
        <taxon>Paniceae</taxon>
        <taxon>Cenchrinae</taxon>
        <taxon>Setaria</taxon>
    </lineage>
</organism>
<evidence type="ECO:0000256" key="1">
    <source>
        <dbReference type="SAM" id="MobiDB-lite"/>
    </source>
</evidence>